<dbReference type="EMBL" id="LFJN01000011">
    <property type="protein sequence ID" value="KPI40653.1"/>
    <property type="molecule type" value="Genomic_DNA"/>
</dbReference>
<keyword evidence="3" id="KW-0479">Metal-binding</keyword>
<dbReference type="Gene3D" id="2.60.40.1180">
    <property type="entry name" value="Golgi alpha-mannosidase II"/>
    <property type="match status" value="1"/>
</dbReference>
<evidence type="ECO:0000256" key="3">
    <source>
        <dbReference type="ARBA" id="ARBA00022723"/>
    </source>
</evidence>
<dbReference type="SUPFAM" id="SSF51445">
    <property type="entry name" value="(Trans)glycosidases"/>
    <property type="match status" value="1"/>
</dbReference>
<keyword evidence="4" id="KW-0378">Hydrolase</keyword>
<comment type="caution">
    <text evidence="8">The sequence shown here is derived from an EMBL/GenBank/DDBJ whole genome shotgun (WGS) entry which is preliminary data.</text>
</comment>
<dbReference type="NCBIfam" id="NF006969">
    <property type="entry name" value="PRK09441.1-2"/>
    <property type="match status" value="1"/>
</dbReference>
<feature type="domain" description="Glycosyl hydrolase family 13 catalytic" evidence="7">
    <location>
        <begin position="32"/>
        <end position="427"/>
    </location>
</feature>
<dbReference type="InterPro" id="IPR017853">
    <property type="entry name" value="GH"/>
</dbReference>
<evidence type="ECO:0000256" key="2">
    <source>
        <dbReference type="ARBA" id="ARBA00008061"/>
    </source>
</evidence>
<dbReference type="PIRSF" id="PIRSF001021">
    <property type="entry name" value="Alph-amls_thrmst"/>
    <property type="match status" value="1"/>
</dbReference>
<dbReference type="STRING" id="1664694.A0A0N1HA63"/>
<name>A0A0N1HA63_9EURO</name>
<dbReference type="SMART" id="SM00642">
    <property type="entry name" value="Aamy"/>
    <property type="match status" value="1"/>
</dbReference>
<dbReference type="GO" id="GO:0005975">
    <property type="term" value="P:carbohydrate metabolic process"/>
    <property type="evidence" value="ECO:0007669"/>
    <property type="project" value="InterPro"/>
</dbReference>
<dbReference type="Proteomes" id="UP000038010">
    <property type="component" value="Unassembled WGS sequence"/>
</dbReference>
<dbReference type="GeneID" id="28731567"/>
<dbReference type="PANTHER" id="PTHR43447">
    <property type="entry name" value="ALPHA-AMYLASE"/>
    <property type="match status" value="1"/>
</dbReference>
<dbReference type="InterPro" id="IPR013776">
    <property type="entry name" value="A-amylase_thermo"/>
</dbReference>
<dbReference type="OrthoDB" id="550577at2759"/>
<keyword evidence="6" id="KW-0326">Glycosidase</keyword>
<evidence type="ECO:0000313" key="8">
    <source>
        <dbReference type="EMBL" id="KPI40653.1"/>
    </source>
</evidence>
<dbReference type="AlphaFoldDB" id="A0A0N1HA63"/>
<keyword evidence="9" id="KW-1185">Reference proteome</keyword>
<dbReference type="Gene3D" id="3.20.20.80">
    <property type="entry name" value="Glycosidases"/>
    <property type="match status" value="1"/>
</dbReference>
<keyword evidence="5" id="KW-0119">Carbohydrate metabolism</keyword>
<accession>A0A0N1HA63</accession>
<evidence type="ECO:0000313" key="9">
    <source>
        <dbReference type="Proteomes" id="UP000038010"/>
    </source>
</evidence>
<comment type="cofactor">
    <cofactor evidence="1">
        <name>Ca(2+)</name>
        <dbReference type="ChEBI" id="CHEBI:29108"/>
    </cofactor>
</comment>
<proteinExistence type="inferred from homology"/>
<dbReference type="GO" id="GO:0004553">
    <property type="term" value="F:hydrolase activity, hydrolyzing O-glycosyl compounds"/>
    <property type="evidence" value="ECO:0007669"/>
    <property type="project" value="InterPro"/>
</dbReference>
<reference evidence="8 9" key="1">
    <citation type="submission" date="2015-06" db="EMBL/GenBank/DDBJ databases">
        <title>Draft genome of the ant-associated black yeast Phialophora attae CBS 131958.</title>
        <authorList>
            <person name="Moreno L.F."/>
            <person name="Stielow B.J."/>
            <person name="de Hoog S."/>
            <person name="Vicente V.A."/>
            <person name="Weiss V.A."/>
            <person name="de Vries M."/>
            <person name="Cruz L.M."/>
            <person name="Souza E.M."/>
        </authorList>
    </citation>
    <scope>NUCLEOTIDE SEQUENCE [LARGE SCALE GENOMIC DNA]</scope>
    <source>
        <strain evidence="8 9">CBS 131958</strain>
    </source>
</reference>
<evidence type="ECO:0000256" key="6">
    <source>
        <dbReference type="ARBA" id="ARBA00023295"/>
    </source>
</evidence>
<dbReference type="GO" id="GO:0005509">
    <property type="term" value="F:calcium ion binding"/>
    <property type="evidence" value="ECO:0007669"/>
    <property type="project" value="InterPro"/>
</dbReference>
<evidence type="ECO:0000256" key="4">
    <source>
        <dbReference type="ARBA" id="ARBA00022801"/>
    </source>
</evidence>
<gene>
    <name evidence="8" type="ORF">AB675_10887</name>
</gene>
<evidence type="ECO:0000259" key="7">
    <source>
        <dbReference type="SMART" id="SM00642"/>
    </source>
</evidence>
<dbReference type="SUPFAM" id="SSF51011">
    <property type="entry name" value="Glycosyl hydrolase domain"/>
    <property type="match status" value="1"/>
</dbReference>
<evidence type="ECO:0000256" key="5">
    <source>
        <dbReference type="ARBA" id="ARBA00023277"/>
    </source>
</evidence>
<protein>
    <submittedName>
        <fullName evidence="8">Glucan 1,4-alpha-maltohexaosidase</fullName>
    </submittedName>
</protein>
<dbReference type="Gene3D" id="2.40.30.140">
    <property type="match status" value="1"/>
</dbReference>
<sequence length="542" mass="60868">MFKKLRAAAHSSKSGPESSQNVGDGPYAKENLTLLEGFEWYAPADGKHWRRLAHVTTHLKDIGIDYLWLPPGCKAEWHGSNGYDIYDLWDLGEFEQKGHRATKWGSGEELLALTEVAQRNGMGLLWDAVLNHKSAADYVETCRAVAVDKKDRTREVSAEQDIDVWTGYNFDGRGGKYSEMKYRWQHFSGTDWEAKMQNNDNLYRFVGPGKPGWAPDVDDSEGNADFLMGNDLDYSQPDVRNDAMQWGTWITERLGLAGFRLDAVKHFSSDFLRAWIAHLDAKCDPNAPLLMIGEYWRGELAPLGAMIKKFEGRLRLFDVPLASNMSKLSLEKEKGDLRSIMDKSLLKHSPGQAVPFVLNHDTQTRYERDHSVIAMSPWFIPLANAFILLRSDSILPCVFYGDLYGISGEHPLPPSCGGNLPKLILARKLLAYGPMREYLDEANCIGFTRSGDSRHPEGLAVVIGNARRVCWKRMNVGAAHKDEVWTDVLEAAAGEVVIGRNGYGMFSCAPGSVSVWCRRNSSARAKIDDMNFDSDIYNMKLD</sequence>
<dbReference type="InterPro" id="IPR013780">
    <property type="entry name" value="Glyco_hydro_b"/>
</dbReference>
<organism evidence="8 9">
    <name type="scientific">Cyphellophora attinorum</name>
    <dbReference type="NCBI Taxonomy" id="1664694"/>
    <lineage>
        <taxon>Eukaryota</taxon>
        <taxon>Fungi</taxon>
        <taxon>Dikarya</taxon>
        <taxon>Ascomycota</taxon>
        <taxon>Pezizomycotina</taxon>
        <taxon>Eurotiomycetes</taxon>
        <taxon>Chaetothyriomycetidae</taxon>
        <taxon>Chaetothyriales</taxon>
        <taxon>Cyphellophoraceae</taxon>
        <taxon>Cyphellophora</taxon>
    </lineage>
</organism>
<dbReference type="Pfam" id="PF00128">
    <property type="entry name" value="Alpha-amylase"/>
    <property type="match status" value="1"/>
</dbReference>
<dbReference type="InterPro" id="IPR006047">
    <property type="entry name" value="GH13_cat_dom"/>
</dbReference>
<comment type="similarity">
    <text evidence="2">Belongs to the glycosyl hydrolase 13 family.</text>
</comment>
<dbReference type="VEuPathDB" id="FungiDB:AB675_10887"/>
<dbReference type="RefSeq" id="XP_018000616.1">
    <property type="nucleotide sequence ID" value="XM_018139687.1"/>
</dbReference>
<evidence type="ECO:0000256" key="1">
    <source>
        <dbReference type="ARBA" id="ARBA00001913"/>
    </source>
</evidence>
<dbReference type="CDD" id="cd11318">
    <property type="entry name" value="AmyAc_bac_fung_AmyA"/>
    <property type="match status" value="1"/>
</dbReference>